<dbReference type="EMBL" id="FUZT01000006">
    <property type="protein sequence ID" value="SKC72335.1"/>
    <property type="molecule type" value="Genomic_DNA"/>
</dbReference>
<name>A0A1T5L9I0_9FIRM</name>
<sequence length="58" mass="6855">MSKETKIILDELNFSIGRITEREIKGKRLKESEYWYRQGLKTARDIVLKVENLNKGKS</sequence>
<dbReference type="AlphaFoldDB" id="A0A1T5L9I0"/>
<keyword evidence="2" id="KW-1185">Reference proteome</keyword>
<gene>
    <name evidence="1" type="ORF">SAMN02194393_02606</name>
</gene>
<accession>A0A1T5L9I0</accession>
<protein>
    <submittedName>
        <fullName evidence="1">Uncharacterized protein</fullName>
    </submittedName>
</protein>
<evidence type="ECO:0000313" key="1">
    <source>
        <dbReference type="EMBL" id="SKC72335.1"/>
    </source>
</evidence>
<dbReference type="Proteomes" id="UP000190285">
    <property type="component" value="Unassembled WGS sequence"/>
</dbReference>
<organism evidence="1 2">
    <name type="scientific">Maledivibacter halophilus</name>
    <dbReference type="NCBI Taxonomy" id="36842"/>
    <lineage>
        <taxon>Bacteria</taxon>
        <taxon>Bacillati</taxon>
        <taxon>Bacillota</taxon>
        <taxon>Clostridia</taxon>
        <taxon>Peptostreptococcales</taxon>
        <taxon>Caminicellaceae</taxon>
        <taxon>Maledivibacter</taxon>
    </lineage>
</organism>
<dbReference type="RefSeq" id="WP_170917403.1">
    <property type="nucleotide sequence ID" value="NZ_FUZT01000006.1"/>
</dbReference>
<evidence type="ECO:0000313" key="2">
    <source>
        <dbReference type="Proteomes" id="UP000190285"/>
    </source>
</evidence>
<proteinExistence type="predicted"/>
<reference evidence="2" key="1">
    <citation type="submission" date="2017-02" db="EMBL/GenBank/DDBJ databases">
        <authorList>
            <person name="Varghese N."/>
            <person name="Submissions S."/>
        </authorList>
    </citation>
    <scope>NUCLEOTIDE SEQUENCE [LARGE SCALE GENOMIC DNA]</scope>
    <source>
        <strain evidence="2">M1</strain>
    </source>
</reference>